<proteinExistence type="predicted"/>
<dbReference type="AlphaFoldDB" id="A0A1G5HCC9"/>
<evidence type="ECO:0000313" key="1">
    <source>
        <dbReference type="EMBL" id="SCY61413.1"/>
    </source>
</evidence>
<dbReference type="RefSeq" id="WP_092212284.1">
    <property type="nucleotide sequence ID" value="NZ_FMUX01000013.1"/>
</dbReference>
<dbReference type="Proteomes" id="UP000198870">
    <property type="component" value="Unassembled WGS sequence"/>
</dbReference>
<gene>
    <name evidence="1" type="ORF">SAMN05216233_11391</name>
</gene>
<accession>A0A1G5HCC9</accession>
<sequence length="179" mass="20323">METFTAPRPLVANPDFPEQRRRALAGLTESMIDAPLRGIVADFNRLPCCFTLQCCYGHFLFSGRRDPENLVPLPAIPPVKTVEYRIAYLALCVDNTARGKQLIEALAVLPTLDPGNIQFGCADWFWERQVNSYALQVEPHRFRKEDKAVLPYGEALAIERTRDEVFRRLNMDLAGPVFL</sequence>
<organism evidence="1 2">
    <name type="scientific">Desulfoluna spongiiphila</name>
    <dbReference type="NCBI Taxonomy" id="419481"/>
    <lineage>
        <taxon>Bacteria</taxon>
        <taxon>Pseudomonadati</taxon>
        <taxon>Thermodesulfobacteriota</taxon>
        <taxon>Desulfobacteria</taxon>
        <taxon>Desulfobacterales</taxon>
        <taxon>Desulfolunaceae</taxon>
        <taxon>Desulfoluna</taxon>
    </lineage>
</organism>
<name>A0A1G5HCC9_9BACT</name>
<protein>
    <submittedName>
        <fullName evidence="1">Uncharacterized protein</fullName>
    </submittedName>
</protein>
<dbReference type="EMBL" id="FMUX01000013">
    <property type="protein sequence ID" value="SCY61413.1"/>
    <property type="molecule type" value="Genomic_DNA"/>
</dbReference>
<keyword evidence="2" id="KW-1185">Reference proteome</keyword>
<evidence type="ECO:0000313" key="2">
    <source>
        <dbReference type="Proteomes" id="UP000198870"/>
    </source>
</evidence>
<dbReference type="OrthoDB" id="9932326at2"/>
<reference evidence="1 2" key="1">
    <citation type="submission" date="2016-10" db="EMBL/GenBank/DDBJ databases">
        <authorList>
            <person name="de Groot N.N."/>
        </authorList>
    </citation>
    <scope>NUCLEOTIDE SEQUENCE [LARGE SCALE GENOMIC DNA]</scope>
    <source>
        <strain evidence="1 2">AA1</strain>
    </source>
</reference>